<keyword evidence="3" id="KW-0067">ATP-binding</keyword>
<feature type="domain" description="NB-ARC" evidence="4">
    <location>
        <begin position="76"/>
        <end position="236"/>
    </location>
</feature>
<reference evidence="5" key="1">
    <citation type="submission" date="2013-07" db="EMBL/GenBank/DDBJ databases">
        <title>The genome of Eucalyptus grandis.</title>
        <authorList>
            <person name="Schmutz J."/>
            <person name="Hayes R."/>
            <person name="Myburg A."/>
            <person name="Tuskan G."/>
            <person name="Grattapaglia D."/>
            <person name="Rokhsar D.S."/>
        </authorList>
    </citation>
    <scope>NUCLEOTIDE SEQUENCE</scope>
    <source>
        <tissue evidence="5">Leaf extractions</tissue>
    </source>
</reference>
<dbReference type="GO" id="GO:0005524">
    <property type="term" value="F:ATP binding"/>
    <property type="evidence" value="ECO:0007669"/>
    <property type="project" value="UniProtKB-KW"/>
</dbReference>
<accession>A0A059BN58</accession>
<dbReference type="PANTHER" id="PTHR33463:SF179">
    <property type="entry name" value="NB-ARC DOMAIN-CONTAINING PROTEIN"/>
    <property type="match status" value="1"/>
</dbReference>
<evidence type="ECO:0000256" key="3">
    <source>
        <dbReference type="ARBA" id="ARBA00022840"/>
    </source>
</evidence>
<dbReference type="FunFam" id="3.40.50.300:FF:001091">
    <property type="entry name" value="Probable disease resistance protein At1g61300"/>
    <property type="match status" value="1"/>
</dbReference>
<dbReference type="InterPro" id="IPR042197">
    <property type="entry name" value="Apaf_helical"/>
</dbReference>
<dbReference type="GO" id="GO:0006952">
    <property type="term" value="P:defense response"/>
    <property type="evidence" value="ECO:0007669"/>
    <property type="project" value="UniProtKB-KW"/>
</dbReference>
<dbReference type="SUPFAM" id="SSF52540">
    <property type="entry name" value="P-loop containing nucleoside triphosphate hydrolases"/>
    <property type="match status" value="1"/>
</dbReference>
<dbReference type="Gene3D" id="3.40.50.300">
    <property type="entry name" value="P-loop containing nucleotide triphosphate hydrolases"/>
    <property type="match status" value="1"/>
</dbReference>
<protein>
    <recommendedName>
        <fullName evidence="4">NB-ARC domain-containing protein</fullName>
    </recommendedName>
</protein>
<dbReference type="PRINTS" id="PR00364">
    <property type="entry name" value="DISEASERSIST"/>
</dbReference>
<dbReference type="InterPro" id="IPR002182">
    <property type="entry name" value="NB-ARC"/>
</dbReference>
<dbReference type="InParanoid" id="A0A059BN58"/>
<dbReference type="PANTHER" id="PTHR33463">
    <property type="entry name" value="NB-ARC DOMAIN-CONTAINING PROTEIN-RELATED"/>
    <property type="match status" value="1"/>
</dbReference>
<dbReference type="AlphaFoldDB" id="A0A059BN58"/>
<evidence type="ECO:0000256" key="1">
    <source>
        <dbReference type="ARBA" id="ARBA00022741"/>
    </source>
</evidence>
<dbReference type="Gramene" id="KCW67145">
    <property type="protein sequence ID" value="KCW67145"/>
    <property type="gene ID" value="EUGRSUZ_F00935"/>
</dbReference>
<organism evidence="5">
    <name type="scientific">Eucalyptus grandis</name>
    <name type="common">Flooded gum</name>
    <dbReference type="NCBI Taxonomy" id="71139"/>
    <lineage>
        <taxon>Eukaryota</taxon>
        <taxon>Viridiplantae</taxon>
        <taxon>Streptophyta</taxon>
        <taxon>Embryophyta</taxon>
        <taxon>Tracheophyta</taxon>
        <taxon>Spermatophyta</taxon>
        <taxon>Magnoliopsida</taxon>
        <taxon>eudicotyledons</taxon>
        <taxon>Gunneridae</taxon>
        <taxon>Pentapetalae</taxon>
        <taxon>rosids</taxon>
        <taxon>malvids</taxon>
        <taxon>Myrtales</taxon>
        <taxon>Myrtaceae</taxon>
        <taxon>Myrtoideae</taxon>
        <taxon>Eucalypteae</taxon>
        <taxon>Eucalyptus</taxon>
    </lineage>
</organism>
<proteinExistence type="predicted"/>
<evidence type="ECO:0000259" key="4">
    <source>
        <dbReference type="Pfam" id="PF00931"/>
    </source>
</evidence>
<dbReference type="InterPro" id="IPR050905">
    <property type="entry name" value="Plant_NBS-LRR"/>
</dbReference>
<dbReference type="Gene3D" id="1.10.8.430">
    <property type="entry name" value="Helical domain of apoptotic protease-activating factors"/>
    <property type="match status" value="1"/>
</dbReference>
<dbReference type="InterPro" id="IPR027417">
    <property type="entry name" value="P-loop_NTPase"/>
</dbReference>
<sequence>MNVWSICANDEEIRNLKRKMEELDQREAFTKKQTLTREVEDFVEQTLPQTPLIDVKDAKGEAFLVGNLEGAKIHMNIELIWDRLKENQPCKLGISGMGGVGKTSIMMEIHNRVLKDATFNDPLFITVSRDFSIYKLQSALWKALKFGVMEDEHEKKRAAMLSEQLETKKNCVLILDNVWEHFNLQDVGIPDKAGLKVVLTTRSSRVCSQMDCEEIKIEPLGEEEEWKLFMVELGAKTLTTKRVEKVARKIAKRCAGLPLAIKTLASSMKGENNFCVWQDTLNKLERSQTKHTELGEKVLSVLALSYERLRDPQVKQCFLFCALFPEDSPTNLIEHFIDEGFLDELDTRRDQYFRGHAIVGTLQNACLLELDFYFVRMHDLIREMALQIKNTAYMVRAEGLERIPHEKFWTEDLEKAS</sequence>
<gene>
    <name evidence="5" type="ORF">EUGRSUZ_F00935</name>
</gene>
<dbReference type="OMA" id="WSICAND"/>
<dbReference type="GO" id="GO:0043531">
    <property type="term" value="F:ADP binding"/>
    <property type="evidence" value="ECO:0007669"/>
    <property type="project" value="InterPro"/>
</dbReference>
<evidence type="ECO:0000313" key="5">
    <source>
        <dbReference type="EMBL" id="KCW67145.1"/>
    </source>
</evidence>
<keyword evidence="2" id="KW-0611">Plant defense</keyword>
<name>A0A059BN58_EUCGR</name>
<keyword evidence="1" id="KW-0547">Nucleotide-binding</keyword>
<dbReference type="Pfam" id="PF00931">
    <property type="entry name" value="NB-ARC"/>
    <property type="match status" value="1"/>
</dbReference>
<dbReference type="EMBL" id="KK198758">
    <property type="protein sequence ID" value="KCW67145.1"/>
    <property type="molecule type" value="Genomic_DNA"/>
</dbReference>
<evidence type="ECO:0000256" key="2">
    <source>
        <dbReference type="ARBA" id="ARBA00022821"/>
    </source>
</evidence>